<feature type="transmembrane region" description="Helical" evidence="2">
    <location>
        <begin position="14"/>
        <end position="35"/>
    </location>
</feature>
<dbReference type="Gene3D" id="3.30.1150.10">
    <property type="match status" value="1"/>
</dbReference>
<protein>
    <recommendedName>
        <fullName evidence="3">TonB C-terminal domain-containing protein</fullName>
    </recommendedName>
</protein>
<keyword evidence="2" id="KW-0472">Membrane</keyword>
<dbReference type="GO" id="GO:0055085">
    <property type="term" value="P:transmembrane transport"/>
    <property type="evidence" value="ECO:0007669"/>
    <property type="project" value="InterPro"/>
</dbReference>
<dbReference type="PROSITE" id="PS52015">
    <property type="entry name" value="TONB_CTD"/>
    <property type="match status" value="1"/>
</dbReference>
<dbReference type="Proteomes" id="UP000246278">
    <property type="component" value="Unassembled WGS sequence"/>
</dbReference>
<sequence length="281" mass="31360">MNNRDERKANKRRFLTAFAISVFLHVLLVAGSFYLQYLTGLKRPQLKTIDVSLVTLPGPGSSEEVDLSDGPLSVPEPEPEPEPELEPEPPVEEPPVKPEPQKKPEPVKKAPKKIPDKPKKVEKKTLKEKPKEPEANVQENQTSDFERTLEKLRQKVQQGPPSNLYKRSGPGRFSSGDGDYGAPMGPYDRYLVNVVTIIRQNWSFTPQFIREKGDIKAYVALTINPTGTISDIMLDRGSVSSYFNDTVIKAIEASSPLPSIPENVSYKPIRIGLVFTPQGIE</sequence>
<name>A0A317T3M1_9CHLB</name>
<feature type="compositionally biased region" description="Basic and acidic residues" evidence="1">
    <location>
        <begin position="144"/>
        <end position="153"/>
    </location>
</feature>
<accession>A0A317T3M1</accession>
<dbReference type="GO" id="GO:0031992">
    <property type="term" value="F:energy transducer activity"/>
    <property type="evidence" value="ECO:0007669"/>
    <property type="project" value="TreeGrafter"/>
</dbReference>
<dbReference type="Pfam" id="PF13103">
    <property type="entry name" value="TonB_2"/>
    <property type="match status" value="1"/>
</dbReference>
<gene>
    <name evidence="4" type="ORF">CR164_10045</name>
</gene>
<dbReference type="InterPro" id="IPR051045">
    <property type="entry name" value="TonB-dependent_transducer"/>
</dbReference>
<dbReference type="PANTHER" id="PTHR33446:SF2">
    <property type="entry name" value="PROTEIN TONB"/>
    <property type="match status" value="1"/>
</dbReference>
<feature type="domain" description="TonB C-terminal" evidence="3">
    <location>
        <begin position="189"/>
        <end position="281"/>
    </location>
</feature>
<dbReference type="OrthoDB" id="594769at2"/>
<organism evidence="4 5">
    <name type="scientific">Prosthecochloris marina</name>
    <dbReference type="NCBI Taxonomy" id="2017681"/>
    <lineage>
        <taxon>Bacteria</taxon>
        <taxon>Pseudomonadati</taxon>
        <taxon>Chlorobiota</taxon>
        <taxon>Chlorobiia</taxon>
        <taxon>Chlorobiales</taxon>
        <taxon>Chlorobiaceae</taxon>
        <taxon>Prosthecochloris</taxon>
    </lineage>
</organism>
<feature type="region of interest" description="Disordered" evidence="1">
    <location>
        <begin position="57"/>
        <end position="180"/>
    </location>
</feature>
<dbReference type="InterPro" id="IPR037682">
    <property type="entry name" value="TonB_C"/>
</dbReference>
<dbReference type="SUPFAM" id="SSF74653">
    <property type="entry name" value="TolA/TonB C-terminal domain"/>
    <property type="match status" value="1"/>
</dbReference>
<evidence type="ECO:0000313" key="4">
    <source>
        <dbReference type="EMBL" id="PWW81369.1"/>
    </source>
</evidence>
<dbReference type="GO" id="GO:0098797">
    <property type="term" value="C:plasma membrane protein complex"/>
    <property type="evidence" value="ECO:0007669"/>
    <property type="project" value="TreeGrafter"/>
</dbReference>
<keyword evidence="2" id="KW-1133">Transmembrane helix</keyword>
<comment type="caution">
    <text evidence="4">The sequence shown here is derived from an EMBL/GenBank/DDBJ whole genome shotgun (WGS) entry which is preliminary data.</text>
</comment>
<dbReference type="EMBL" id="PDNZ01000007">
    <property type="protein sequence ID" value="PWW81369.1"/>
    <property type="molecule type" value="Genomic_DNA"/>
</dbReference>
<dbReference type="AlphaFoldDB" id="A0A317T3M1"/>
<feature type="compositionally biased region" description="Basic and acidic residues" evidence="1">
    <location>
        <begin position="94"/>
        <end position="134"/>
    </location>
</feature>
<evidence type="ECO:0000313" key="5">
    <source>
        <dbReference type="Proteomes" id="UP000246278"/>
    </source>
</evidence>
<keyword evidence="5" id="KW-1185">Reference proteome</keyword>
<evidence type="ECO:0000259" key="3">
    <source>
        <dbReference type="PROSITE" id="PS52015"/>
    </source>
</evidence>
<evidence type="ECO:0000256" key="1">
    <source>
        <dbReference type="SAM" id="MobiDB-lite"/>
    </source>
</evidence>
<evidence type="ECO:0000256" key="2">
    <source>
        <dbReference type="SAM" id="Phobius"/>
    </source>
</evidence>
<proteinExistence type="predicted"/>
<reference evidence="5" key="1">
    <citation type="submission" date="2017-10" db="EMBL/GenBank/DDBJ databases">
        <authorList>
            <person name="Gaisin V.A."/>
            <person name="Rysina M.S."/>
            <person name="Grouzdev D.S."/>
        </authorList>
    </citation>
    <scope>NUCLEOTIDE SEQUENCE [LARGE SCALE GENOMIC DNA]</scope>
    <source>
        <strain evidence="5">V1</strain>
    </source>
</reference>
<keyword evidence="2" id="KW-0812">Transmembrane</keyword>
<dbReference type="PANTHER" id="PTHR33446">
    <property type="entry name" value="PROTEIN TONB-RELATED"/>
    <property type="match status" value="1"/>
</dbReference>
<feature type="compositionally biased region" description="Acidic residues" evidence="1">
    <location>
        <begin position="77"/>
        <end position="91"/>
    </location>
</feature>